<name>A0ABT8KRN0_9BACT</name>
<evidence type="ECO:0000313" key="3">
    <source>
        <dbReference type="Proteomes" id="UP001172082"/>
    </source>
</evidence>
<dbReference type="Proteomes" id="UP001172082">
    <property type="component" value="Unassembled WGS sequence"/>
</dbReference>
<evidence type="ECO:0000313" key="2">
    <source>
        <dbReference type="EMBL" id="MDN5203390.1"/>
    </source>
</evidence>
<keyword evidence="1" id="KW-0812">Transmembrane</keyword>
<feature type="transmembrane region" description="Helical" evidence="1">
    <location>
        <begin position="12"/>
        <end position="31"/>
    </location>
</feature>
<accession>A0ABT8KRN0</accession>
<sequence length="142" mass="16064">MISPLRRRHRLMWMIIGVILPVLFLIAVFNVPEFPYDTVAKADTQHFEQAAFQEDLESFSIEIGKNNDGSIELSFDLKKAFNSPAVGVYISNNNDIKGAQFLFAIGDPKVYSTKLDNMSVPNNIIIYDQIHKKILSSINTTK</sequence>
<gene>
    <name evidence="2" type="ORF">QQ008_18530</name>
</gene>
<keyword evidence="1" id="KW-0472">Membrane</keyword>
<keyword evidence="1" id="KW-1133">Transmembrane helix</keyword>
<organism evidence="2 3">
    <name type="scientific">Splendidivirga corallicola</name>
    <dbReference type="NCBI Taxonomy" id="3051826"/>
    <lineage>
        <taxon>Bacteria</taxon>
        <taxon>Pseudomonadati</taxon>
        <taxon>Bacteroidota</taxon>
        <taxon>Cytophagia</taxon>
        <taxon>Cytophagales</taxon>
        <taxon>Splendidivirgaceae</taxon>
        <taxon>Splendidivirga</taxon>
    </lineage>
</organism>
<dbReference type="EMBL" id="JAUJEA010000007">
    <property type="protein sequence ID" value="MDN5203390.1"/>
    <property type="molecule type" value="Genomic_DNA"/>
</dbReference>
<proteinExistence type="predicted"/>
<protein>
    <submittedName>
        <fullName evidence="2">Uncharacterized protein</fullName>
    </submittedName>
</protein>
<evidence type="ECO:0000256" key="1">
    <source>
        <dbReference type="SAM" id="Phobius"/>
    </source>
</evidence>
<keyword evidence="3" id="KW-1185">Reference proteome</keyword>
<reference evidence="2" key="1">
    <citation type="submission" date="2023-06" db="EMBL/GenBank/DDBJ databases">
        <title>Genomic of Parafulvivirga corallium.</title>
        <authorList>
            <person name="Wang G."/>
        </authorList>
    </citation>
    <scope>NUCLEOTIDE SEQUENCE</scope>
    <source>
        <strain evidence="2">BMA10</strain>
    </source>
</reference>
<dbReference type="RefSeq" id="WP_346753413.1">
    <property type="nucleotide sequence ID" value="NZ_JAUJEA010000007.1"/>
</dbReference>
<comment type="caution">
    <text evidence="2">The sequence shown here is derived from an EMBL/GenBank/DDBJ whole genome shotgun (WGS) entry which is preliminary data.</text>
</comment>